<dbReference type="Gene3D" id="2.60.120.10">
    <property type="entry name" value="Jelly Rolls"/>
    <property type="match status" value="1"/>
</dbReference>
<reference evidence="2 3" key="1">
    <citation type="submission" date="2019-03" db="EMBL/GenBank/DDBJ databases">
        <title>Genomic Encyclopedia of Archaeal and Bacterial Type Strains, Phase II (KMG-II): from individual species to whole genera.</title>
        <authorList>
            <person name="Goeker M."/>
        </authorList>
    </citation>
    <scope>NUCLEOTIDE SEQUENCE [LARGE SCALE GENOMIC DNA]</scope>
    <source>
        <strain evidence="2 3">DSM 28323</strain>
    </source>
</reference>
<dbReference type="AlphaFoldDB" id="A0A4R6ITX5"/>
<keyword evidence="3" id="KW-1185">Reference proteome</keyword>
<dbReference type="SUPFAM" id="SSF51182">
    <property type="entry name" value="RmlC-like cupins"/>
    <property type="match status" value="1"/>
</dbReference>
<evidence type="ECO:0000313" key="3">
    <source>
        <dbReference type="Proteomes" id="UP000295741"/>
    </source>
</evidence>
<dbReference type="InterPro" id="IPR011051">
    <property type="entry name" value="RmlC_Cupin_sf"/>
</dbReference>
<accession>A0A4R6ITX5</accession>
<name>A0A4R6ITX5_9BACT</name>
<keyword evidence="2" id="KW-0413">Isomerase</keyword>
<proteinExistence type="predicted"/>
<evidence type="ECO:0000313" key="2">
    <source>
        <dbReference type="EMBL" id="TDO25345.1"/>
    </source>
</evidence>
<comment type="caution">
    <text evidence="2">The sequence shown here is derived from an EMBL/GenBank/DDBJ whole genome shotgun (WGS) entry which is preliminary data.</text>
</comment>
<dbReference type="GO" id="GO:0016853">
    <property type="term" value="F:isomerase activity"/>
    <property type="evidence" value="ECO:0007669"/>
    <property type="project" value="UniProtKB-KW"/>
</dbReference>
<protein>
    <submittedName>
        <fullName evidence="2">Mannose-6-phosphate isomerase-like protein (Cupin superfamily)</fullName>
    </submittedName>
</protein>
<dbReference type="RefSeq" id="WP_133475459.1">
    <property type="nucleotide sequence ID" value="NZ_SNWP01000013.1"/>
</dbReference>
<dbReference type="InterPro" id="IPR014710">
    <property type="entry name" value="RmlC-like_jellyroll"/>
</dbReference>
<dbReference type="EMBL" id="SNWP01000013">
    <property type="protein sequence ID" value="TDO25345.1"/>
    <property type="molecule type" value="Genomic_DNA"/>
</dbReference>
<sequence>MQRRKFITATAASLPAIVYGQSSEAPESRTDKGFVVKAHESRFNETTLLFGGSSPNDIKVSAKDTGGNLSIFEYTGKVKGGPPLHVHEKQDEIFFIVEGTFTFKVGDTIHHLSQGDTIFLPRKVPHTFSQSSGQGKMYFMFQPSGKMEDFFRKLSAFKGEPSPEEGAALFLAHEMKVVGPPLEL</sequence>
<organism evidence="2 3">
    <name type="scientific">Sediminibacterium goheungense</name>
    <dbReference type="NCBI Taxonomy" id="1086393"/>
    <lineage>
        <taxon>Bacteria</taxon>
        <taxon>Pseudomonadati</taxon>
        <taxon>Bacteroidota</taxon>
        <taxon>Chitinophagia</taxon>
        <taxon>Chitinophagales</taxon>
        <taxon>Chitinophagaceae</taxon>
        <taxon>Sediminibacterium</taxon>
    </lineage>
</organism>
<dbReference type="InterPro" id="IPR053146">
    <property type="entry name" value="QDO-like"/>
</dbReference>
<dbReference type="Pfam" id="PF07883">
    <property type="entry name" value="Cupin_2"/>
    <property type="match status" value="1"/>
</dbReference>
<gene>
    <name evidence="2" type="ORF">BC659_2885</name>
</gene>
<dbReference type="Proteomes" id="UP000295741">
    <property type="component" value="Unassembled WGS sequence"/>
</dbReference>
<dbReference type="InterPro" id="IPR013096">
    <property type="entry name" value="Cupin_2"/>
</dbReference>
<dbReference type="PANTHER" id="PTHR36440:SF1">
    <property type="entry name" value="PUTATIVE (AFU_ORTHOLOGUE AFUA_8G07350)-RELATED"/>
    <property type="match status" value="1"/>
</dbReference>
<dbReference type="PANTHER" id="PTHR36440">
    <property type="entry name" value="PUTATIVE (AFU_ORTHOLOGUE AFUA_8G07350)-RELATED"/>
    <property type="match status" value="1"/>
</dbReference>
<feature type="domain" description="Cupin type-2" evidence="1">
    <location>
        <begin position="80"/>
        <end position="132"/>
    </location>
</feature>
<dbReference type="OrthoDB" id="1423961at2"/>
<evidence type="ECO:0000259" key="1">
    <source>
        <dbReference type="Pfam" id="PF07883"/>
    </source>
</evidence>